<evidence type="ECO:0000313" key="3">
    <source>
        <dbReference type="EMBL" id="ADN02203.1"/>
    </source>
</evidence>
<gene>
    <name evidence="1 3" type="primary">clpS</name>
    <name evidence="3" type="ordered locus">STHERM_c12620</name>
</gene>
<comment type="similarity">
    <text evidence="1">Belongs to the ClpS family.</text>
</comment>
<protein>
    <recommendedName>
        <fullName evidence="1">ATP-dependent Clp protease adapter protein ClpS</fullName>
    </recommendedName>
</protein>
<proteinExistence type="inferred from homology"/>
<comment type="subunit">
    <text evidence="1">Binds to the N-terminal domain of the chaperone ClpA.</text>
</comment>
<dbReference type="Pfam" id="PF02617">
    <property type="entry name" value="ClpS"/>
    <property type="match status" value="1"/>
</dbReference>
<reference key="1">
    <citation type="submission" date="2009-08" db="EMBL/GenBank/DDBJ databases">
        <title>The genome sequence of Spirochaeta thermophila DSM6192.</title>
        <authorList>
            <person name="Angelov A."/>
            <person name="Mientus M."/>
            <person name="Wittenberg S."/>
            <person name="Lehmann R."/>
            <person name="Liesegang H."/>
            <person name="Daniel R."/>
            <person name="Liebl W."/>
        </authorList>
    </citation>
    <scope>NUCLEOTIDE SEQUENCE</scope>
    <source>
        <strain>DSM 6192</strain>
    </source>
</reference>
<dbReference type="HAMAP" id="MF_00302">
    <property type="entry name" value="ClpS"/>
    <property type="match status" value="1"/>
</dbReference>
<name>E0RTH2_WINT6</name>
<dbReference type="GO" id="GO:0006508">
    <property type="term" value="P:proteolysis"/>
    <property type="evidence" value="ECO:0007669"/>
    <property type="project" value="UniProtKB-UniRule"/>
</dbReference>
<dbReference type="SUPFAM" id="SSF54736">
    <property type="entry name" value="ClpS-like"/>
    <property type="match status" value="1"/>
</dbReference>
<dbReference type="FunFam" id="3.30.1390.10:FF:000002">
    <property type="entry name" value="ATP-dependent Clp protease adapter protein ClpS"/>
    <property type="match status" value="1"/>
</dbReference>
<dbReference type="Proteomes" id="UP000001296">
    <property type="component" value="Chromosome"/>
</dbReference>
<accession>E0RTH2</accession>
<dbReference type="GO" id="GO:0030163">
    <property type="term" value="P:protein catabolic process"/>
    <property type="evidence" value="ECO:0007669"/>
    <property type="project" value="InterPro"/>
</dbReference>
<keyword evidence="3" id="KW-0645">Protease</keyword>
<dbReference type="PANTHER" id="PTHR33473">
    <property type="entry name" value="ATP-DEPENDENT CLP PROTEASE ADAPTER PROTEIN CLPS1, CHLOROPLASTIC"/>
    <property type="match status" value="1"/>
</dbReference>
<dbReference type="PANTHER" id="PTHR33473:SF19">
    <property type="entry name" value="ATP-DEPENDENT CLP PROTEASE ADAPTER PROTEIN CLPS"/>
    <property type="match status" value="1"/>
</dbReference>
<sequence length="134" mass="15070">MPCGLGTCPGNVRTCSSTVMEDIAAREGTVAEEWTPLFEEEEAVEEETEVSEPEMYWVVLLNDDFTPMEFVVDILVDIFHKDRVEATKIMLTVHRTGKGKVATYPYDIAVTKVAQVHRRAREAGHPLRCTVEKA</sequence>
<feature type="domain" description="Adaptor protein ClpS core" evidence="2">
    <location>
        <begin position="52"/>
        <end position="130"/>
    </location>
</feature>
<dbReference type="GO" id="GO:0008233">
    <property type="term" value="F:peptidase activity"/>
    <property type="evidence" value="ECO:0007669"/>
    <property type="project" value="UniProtKB-KW"/>
</dbReference>
<dbReference type="EMBL" id="CP001698">
    <property type="protein sequence ID" value="ADN02203.1"/>
    <property type="molecule type" value="Genomic_DNA"/>
</dbReference>
<dbReference type="InterPro" id="IPR003769">
    <property type="entry name" value="ClpS_core"/>
</dbReference>
<dbReference type="AlphaFoldDB" id="E0RTH2"/>
<dbReference type="NCBIfam" id="NF000672">
    <property type="entry name" value="PRK00033.1-5"/>
    <property type="match status" value="1"/>
</dbReference>
<dbReference type="Gene3D" id="3.30.1390.10">
    <property type="match status" value="1"/>
</dbReference>
<dbReference type="HOGENOM" id="CLU_134358_1_0_12"/>
<evidence type="ECO:0000256" key="1">
    <source>
        <dbReference type="HAMAP-Rule" id="MF_00302"/>
    </source>
</evidence>
<keyword evidence="3" id="KW-0378">Hydrolase</keyword>
<dbReference type="InterPro" id="IPR022935">
    <property type="entry name" value="ClpS"/>
</dbReference>
<comment type="function">
    <text evidence="1">Involved in the modulation of the specificity of the ClpAP-mediated ATP-dependent protein degradation.</text>
</comment>
<dbReference type="InterPro" id="IPR014719">
    <property type="entry name" value="Ribosomal_bL12_C/ClpS-like"/>
</dbReference>
<dbReference type="PaxDb" id="665571-STHERM_c12620"/>
<organism evidence="3 4">
    <name type="scientific">Winmispira thermophila (strain ATCC 49972 / DSM 6192 / RI 19.B1)</name>
    <name type="common">Spirochaeta thermophila</name>
    <dbReference type="NCBI Taxonomy" id="665571"/>
    <lineage>
        <taxon>Bacteria</taxon>
        <taxon>Pseudomonadati</taxon>
        <taxon>Spirochaetota</taxon>
        <taxon>Spirochaetia</taxon>
        <taxon>Winmispirales</taxon>
        <taxon>Winmispiraceae</taxon>
        <taxon>Winmispira</taxon>
    </lineage>
</organism>
<evidence type="ECO:0000259" key="2">
    <source>
        <dbReference type="Pfam" id="PF02617"/>
    </source>
</evidence>
<reference evidence="3 4" key="2">
    <citation type="journal article" date="2010" name="J. Bacteriol.">
        <title>Genome sequence of the polysaccharide-degrading, thermophilic anaerobe Spirochaeta thermophila DSM 6192.</title>
        <authorList>
            <person name="Angelov A."/>
            <person name="Liebl S."/>
            <person name="Ballschmiter M."/>
            <person name="Bomeke M."/>
            <person name="Lehmann R."/>
            <person name="Liesegang H."/>
            <person name="Daniel R."/>
            <person name="Liebl W."/>
        </authorList>
    </citation>
    <scope>NUCLEOTIDE SEQUENCE [LARGE SCALE GENOMIC DNA]</scope>
    <source>
        <strain evidence="4">ATCC 49972 / DSM 6192 / RI 19.B1</strain>
    </source>
</reference>
<dbReference type="eggNOG" id="COG2127">
    <property type="taxonomic scope" value="Bacteria"/>
</dbReference>
<dbReference type="KEGG" id="sta:STHERM_c12620"/>
<evidence type="ECO:0000313" key="4">
    <source>
        <dbReference type="Proteomes" id="UP000001296"/>
    </source>
</evidence>